<dbReference type="InterPro" id="IPR017900">
    <property type="entry name" value="4Fe4S_Fe_S_CS"/>
</dbReference>
<comment type="cofactor">
    <cofactor evidence="10">
        <name>corrinoid</name>
        <dbReference type="ChEBI" id="CHEBI:33913"/>
    </cofactor>
</comment>
<name>A0A1E5G4J9_9FIRM</name>
<dbReference type="PROSITE" id="PS00198">
    <property type="entry name" value="4FE4S_FER_1"/>
    <property type="match status" value="1"/>
</dbReference>
<keyword evidence="14" id="KW-1185">Reference proteome</keyword>
<comment type="subcellular location">
    <subcellularLocation>
        <location evidence="1">Cell membrane</location>
    </subcellularLocation>
</comment>
<comment type="caution">
    <text evidence="13">The sequence shown here is derived from an EMBL/GenBank/DDBJ whole genome shotgun (WGS) entry which is preliminary data.</text>
</comment>
<dbReference type="Proteomes" id="UP000094296">
    <property type="component" value="Unassembled WGS sequence"/>
</dbReference>
<evidence type="ECO:0000256" key="1">
    <source>
        <dbReference type="ARBA" id="ARBA00004236"/>
    </source>
</evidence>
<protein>
    <recommendedName>
        <fullName evidence="12">4Fe-4S ferredoxin-type domain-containing protein</fullName>
    </recommendedName>
</protein>
<evidence type="ECO:0000256" key="7">
    <source>
        <dbReference type="ARBA" id="ARBA00023004"/>
    </source>
</evidence>
<dbReference type="PROSITE" id="PS51379">
    <property type="entry name" value="4FE4S_FER_2"/>
    <property type="match status" value="1"/>
</dbReference>
<dbReference type="PANTHER" id="PTHR42827">
    <property type="entry name" value="IRON-SULFUR CLUSTER-BINDING PROTEIN-RELATED"/>
    <property type="match status" value="1"/>
</dbReference>
<dbReference type="InterPro" id="IPR006311">
    <property type="entry name" value="TAT_signal"/>
</dbReference>
<dbReference type="NCBIfam" id="TIGR02486">
    <property type="entry name" value="RDH"/>
    <property type="match status" value="1"/>
</dbReference>
<dbReference type="PROSITE" id="PS51318">
    <property type="entry name" value="TAT"/>
    <property type="match status" value="1"/>
</dbReference>
<dbReference type="GO" id="GO:0005886">
    <property type="term" value="C:plasma membrane"/>
    <property type="evidence" value="ECO:0007669"/>
    <property type="project" value="UniProtKB-SubCell"/>
</dbReference>
<keyword evidence="9" id="KW-0472">Membrane</keyword>
<keyword evidence="3" id="KW-0004">4Fe-4S</keyword>
<keyword evidence="7" id="KW-0408">Iron</keyword>
<keyword evidence="6" id="KW-0677">Repeat</keyword>
<evidence type="ECO:0000256" key="8">
    <source>
        <dbReference type="ARBA" id="ARBA00023014"/>
    </source>
</evidence>
<evidence type="ECO:0000313" key="13">
    <source>
        <dbReference type="EMBL" id="OEF98008.1"/>
    </source>
</evidence>
<dbReference type="GO" id="GO:0046872">
    <property type="term" value="F:metal ion binding"/>
    <property type="evidence" value="ECO:0007669"/>
    <property type="project" value="UniProtKB-KW"/>
</dbReference>
<sequence length="460" mass="51003">MSKKKQATNNTEATKVGVSRRDLFKGAGILGAGALLTTTTAKTVSAATPNKSLDVSDRWYIKKVSKATTEYDLSKTQRFNEREGSVRGPGYQNYVGEEKEKERAEAAREIRERGLKENIPGWSLLDQALAHAAGYSSRFNNVMLQSSPISARTPEEIGAPPYNETPEVAAKHLKRAAIALGCADVGITALRREWTYSVGGDGRKIEFADVDQVIEEDDRRIIPNKMNNIIVVLIPQPLDAIHCGQTLLGGGYTGNLAYRLGAWTEGAIAEFIRSLGYNAMPEQNNTFITVPHAIEAGLGELGRHNRLIHPDYSMNNRLFPILTDMPLAHDQPIDFGVQEFCKTCMKCAEECPAGCISFDRDPTWEIKGPWNNPGHKAWFEDAVKCRWNMSIENCANCQSACPYTKKNHTKIHAAVKATIAKTSAFNGMIASMDDMFAYGIGKDPKNWWDLDLPRFGHYEL</sequence>
<keyword evidence="2" id="KW-1003">Cell membrane</keyword>
<evidence type="ECO:0000256" key="9">
    <source>
        <dbReference type="ARBA" id="ARBA00023136"/>
    </source>
</evidence>
<feature type="region of interest" description="Disordered" evidence="11">
    <location>
        <begin position="81"/>
        <end position="100"/>
    </location>
</feature>
<evidence type="ECO:0000256" key="5">
    <source>
        <dbReference type="ARBA" id="ARBA00022729"/>
    </source>
</evidence>
<evidence type="ECO:0000256" key="10">
    <source>
        <dbReference type="ARBA" id="ARBA00029374"/>
    </source>
</evidence>
<dbReference type="GO" id="GO:0051539">
    <property type="term" value="F:4 iron, 4 sulfur cluster binding"/>
    <property type="evidence" value="ECO:0007669"/>
    <property type="project" value="UniProtKB-KW"/>
</dbReference>
<dbReference type="OrthoDB" id="9815745at2"/>
<gene>
    <name evidence="13" type="ORF">BHF68_13170</name>
</gene>
<dbReference type="PANTHER" id="PTHR42827:SF1">
    <property type="entry name" value="IRON-SULFUR CLUSTER-BINDING PROTEIN"/>
    <property type="match status" value="1"/>
</dbReference>
<dbReference type="InterPro" id="IPR017896">
    <property type="entry name" value="4Fe4S_Fe-S-bd"/>
</dbReference>
<dbReference type="RefSeq" id="WP_069642405.1">
    <property type="nucleotide sequence ID" value="NZ_MIJE01000002.1"/>
</dbReference>
<dbReference type="Pfam" id="PF13484">
    <property type="entry name" value="Fer4_16"/>
    <property type="match status" value="1"/>
</dbReference>
<evidence type="ECO:0000259" key="12">
    <source>
        <dbReference type="PROSITE" id="PS51379"/>
    </source>
</evidence>
<evidence type="ECO:0000256" key="11">
    <source>
        <dbReference type="SAM" id="MobiDB-lite"/>
    </source>
</evidence>
<dbReference type="Pfam" id="PF13486">
    <property type="entry name" value="Dehalogenase"/>
    <property type="match status" value="1"/>
</dbReference>
<evidence type="ECO:0000256" key="2">
    <source>
        <dbReference type="ARBA" id="ARBA00022475"/>
    </source>
</evidence>
<accession>A0A1E5G4J9</accession>
<dbReference type="Gene3D" id="3.30.70.20">
    <property type="match status" value="1"/>
</dbReference>
<evidence type="ECO:0000256" key="4">
    <source>
        <dbReference type="ARBA" id="ARBA00022723"/>
    </source>
</evidence>
<dbReference type="AlphaFoldDB" id="A0A1E5G4J9"/>
<dbReference type="InterPro" id="IPR012832">
    <property type="entry name" value="RDH"/>
</dbReference>
<proteinExistence type="predicted"/>
<keyword evidence="4" id="KW-0479">Metal-binding</keyword>
<dbReference type="SUPFAM" id="SSF54862">
    <property type="entry name" value="4Fe-4S ferredoxins"/>
    <property type="match status" value="1"/>
</dbReference>
<keyword evidence="8" id="KW-0411">Iron-sulfur</keyword>
<dbReference type="STRING" id="766136.BHF68_13170"/>
<dbReference type="InterPro" id="IPR028894">
    <property type="entry name" value="RDH_dom"/>
</dbReference>
<keyword evidence="5" id="KW-0732">Signal</keyword>
<reference evidence="13 14" key="1">
    <citation type="submission" date="2016-09" db="EMBL/GenBank/DDBJ databases">
        <title>Draft genome sequence for the type strain of Desulfuribacillus alkaliarsenatis AHT28, an obligately anaerobic, sulfidogenic bacterium isolated from Russian soda lake sediments.</title>
        <authorList>
            <person name="Abin C.A."/>
            <person name="Hollibaugh J.T."/>
        </authorList>
    </citation>
    <scope>NUCLEOTIDE SEQUENCE [LARGE SCALE GENOMIC DNA]</scope>
    <source>
        <strain evidence="13 14">AHT28</strain>
    </source>
</reference>
<feature type="domain" description="4Fe-4S ferredoxin-type" evidence="12">
    <location>
        <begin position="331"/>
        <end position="361"/>
    </location>
</feature>
<evidence type="ECO:0000256" key="3">
    <source>
        <dbReference type="ARBA" id="ARBA00022485"/>
    </source>
</evidence>
<dbReference type="EMBL" id="MIJE01000002">
    <property type="protein sequence ID" value="OEF98008.1"/>
    <property type="molecule type" value="Genomic_DNA"/>
</dbReference>
<evidence type="ECO:0000256" key="6">
    <source>
        <dbReference type="ARBA" id="ARBA00022737"/>
    </source>
</evidence>
<organism evidence="13 14">
    <name type="scientific">Desulfuribacillus alkaliarsenatis</name>
    <dbReference type="NCBI Taxonomy" id="766136"/>
    <lineage>
        <taxon>Bacteria</taxon>
        <taxon>Bacillati</taxon>
        <taxon>Bacillota</taxon>
        <taxon>Desulfuribacillia</taxon>
        <taxon>Desulfuribacillales</taxon>
        <taxon>Desulfuribacillaceae</taxon>
        <taxon>Desulfuribacillus</taxon>
    </lineage>
</organism>
<evidence type="ECO:0000313" key="14">
    <source>
        <dbReference type="Proteomes" id="UP000094296"/>
    </source>
</evidence>